<evidence type="ECO:0000256" key="1">
    <source>
        <dbReference type="SAM" id="Phobius"/>
    </source>
</evidence>
<dbReference type="EMBL" id="JAGTXO010000079">
    <property type="protein sequence ID" value="KAG8457169.1"/>
    <property type="molecule type" value="Genomic_DNA"/>
</dbReference>
<evidence type="ECO:0000313" key="2">
    <source>
        <dbReference type="EMBL" id="KAG8457169.1"/>
    </source>
</evidence>
<keyword evidence="1" id="KW-0472">Membrane</keyword>
<protein>
    <submittedName>
        <fullName evidence="2">Uncharacterized protein</fullName>
    </submittedName>
</protein>
<keyword evidence="1" id="KW-0812">Transmembrane</keyword>
<sequence length="368" mass="41183">MGGAEYKLAPCATLAHPRALRGVIDEAEREHLTRIYFDRVHDRSSLTYYNLLGHLAREKADGASWDIVERIGARVRAELGEGYTLINDFFSYRAQGLRLFPSWHQDGEYWLADDGTAPAGMACGGFNLWVLLAHERMNYSFDVLEVESNKWMYDALYARQYGLPDASHAPPRPLYRPAEFAQLSRARGLRAFVDAAEPRSPRVTNVPLEAGDALLLRQVELHRTDTHELPPDQWRLALGFMVLRGDTFVRDPNPASPFGDDAARVRLGWPGLLPEFRKGRSVPCVYNRTRVLALDPRMQRPAWLAWLLSDAGLLVAAPPLAAAAVLACVALAAAVRRRRGATRRGRRLDDNGCIGALLPDAHSRRRAE</sequence>
<keyword evidence="3" id="KW-1185">Reference proteome</keyword>
<dbReference type="AlphaFoldDB" id="A0A8J5X405"/>
<proteinExistence type="predicted"/>
<dbReference type="SUPFAM" id="SSF51197">
    <property type="entry name" value="Clavaminate synthase-like"/>
    <property type="match status" value="1"/>
</dbReference>
<feature type="transmembrane region" description="Helical" evidence="1">
    <location>
        <begin position="303"/>
        <end position="335"/>
    </location>
</feature>
<gene>
    <name evidence="2" type="ORF">KFE25_004386</name>
</gene>
<dbReference type="Proteomes" id="UP000751190">
    <property type="component" value="Unassembled WGS sequence"/>
</dbReference>
<dbReference type="Gene3D" id="2.60.120.620">
    <property type="entry name" value="q2cbj1_9rhob like domain"/>
    <property type="match status" value="1"/>
</dbReference>
<evidence type="ECO:0000313" key="3">
    <source>
        <dbReference type="Proteomes" id="UP000751190"/>
    </source>
</evidence>
<dbReference type="OrthoDB" id="414101at2759"/>
<reference evidence="2" key="1">
    <citation type="submission" date="2021-05" db="EMBL/GenBank/DDBJ databases">
        <title>The genome of the haptophyte Pavlova lutheri (Diacronema luteri, Pavlovales) - a model for lipid biosynthesis in eukaryotic algae.</title>
        <authorList>
            <person name="Hulatt C.J."/>
            <person name="Posewitz M.C."/>
        </authorList>
    </citation>
    <scope>NUCLEOTIDE SEQUENCE</scope>
    <source>
        <strain evidence="2">NIVA-4/92</strain>
    </source>
</reference>
<dbReference type="OMA" id="HRTDTHE"/>
<accession>A0A8J5X405</accession>
<keyword evidence="1" id="KW-1133">Transmembrane helix</keyword>
<comment type="caution">
    <text evidence="2">The sequence shown here is derived from an EMBL/GenBank/DDBJ whole genome shotgun (WGS) entry which is preliminary data.</text>
</comment>
<organism evidence="2 3">
    <name type="scientific">Diacronema lutheri</name>
    <name type="common">Unicellular marine alga</name>
    <name type="synonym">Monochrysis lutheri</name>
    <dbReference type="NCBI Taxonomy" id="2081491"/>
    <lineage>
        <taxon>Eukaryota</taxon>
        <taxon>Haptista</taxon>
        <taxon>Haptophyta</taxon>
        <taxon>Pavlovophyceae</taxon>
        <taxon>Pavlovales</taxon>
        <taxon>Pavlovaceae</taxon>
        <taxon>Diacronema</taxon>
    </lineage>
</organism>
<name>A0A8J5X405_DIALT</name>